<reference evidence="2 3" key="1">
    <citation type="submission" date="2020-09" db="EMBL/GenBank/DDBJ databases">
        <title>Complete genome sequence of altererythrobacter flavus SS-21NJ, isolated from Dongying oil sludge in Shandong province.</title>
        <authorList>
            <person name="Sun S."/>
            <person name="Zhang Z."/>
        </authorList>
    </citation>
    <scope>NUCLEOTIDE SEQUENCE [LARGE SCALE GENOMIC DNA]</scope>
    <source>
        <strain evidence="2 3">SS-21NJ</strain>
    </source>
</reference>
<keyword evidence="3" id="KW-1185">Reference proteome</keyword>
<gene>
    <name evidence="2" type="ORF">IDJ81_01730</name>
</gene>
<feature type="region of interest" description="Disordered" evidence="1">
    <location>
        <begin position="221"/>
        <end position="249"/>
    </location>
</feature>
<dbReference type="RefSeq" id="WP_205443080.1">
    <property type="nucleotide sequence ID" value="NZ_CP061510.1"/>
</dbReference>
<dbReference type="Proteomes" id="UP000663637">
    <property type="component" value="Chromosome"/>
</dbReference>
<organism evidence="2 3">
    <name type="scientific">Tsuneonella flava</name>
    <dbReference type="NCBI Taxonomy" id="2055955"/>
    <lineage>
        <taxon>Bacteria</taxon>
        <taxon>Pseudomonadati</taxon>
        <taxon>Pseudomonadota</taxon>
        <taxon>Alphaproteobacteria</taxon>
        <taxon>Sphingomonadales</taxon>
        <taxon>Erythrobacteraceae</taxon>
        <taxon>Tsuneonella</taxon>
    </lineage>
</organism>
<evidence type="ECO:0000256" key="1">
    <source>
        <dbReference type="SAM" id="MobiDB-lite"/>
    </source>
</evidence>
<evidence type="ECO:0000313" key="2">
    <source>
        <dbReference type="EMBL" id="QSB44918.1"/>
    </source>
</evidence>
<sequence length="249" mass="27957">MTASQIDPPAYHRTRQQWEQPFLQSLARLKFITRAAEEAGIAAATVHARKRRDPDFARAIKRAVAQAAPPMPGLCEVASRQRPRHTATTRRVAPLAPQPGRKWRDRFIQRLGETSNVAASAAHAHISTREVYALRRSDPTFAAAWQSALYEGYLNLEMEVLGHLRDPAPERKLDVASALRLLSAHRETVAKERAVRTHMSKAELRESLARKVDALRRKIEAERAAEAEPDRAADRASDKNTSEKEPRDA</sequence>
<protein>
    <submittedName>
        <fullName evidence="2">Uncharacterized protein</fullName>
    </submittedName>
</protein>
<evidence type="ECO:0000313" key="3">
    <source>
        <dbReference type="Proteomes" id="UP000663637"/>
    </source>
</evidence>
<proteinExistence type="predicted"/>
<dbReference type="EMBL" id="CP061510">
    <property type="protein sequence ID" value="QSB44918.1"/>
    <property type="molecule type" value="Genomic_DNA"/>
</dbReference>
<accession>A0ABX7K9H9</accession>
<name>A0ABX7K9H9_9SPHN</name>